<reference evidence="3" key="1">
    <citation type="submission" date="2019-11" db="UniProtKB">
        <authorList>
            <consortium name="WormBaseParasite"/>
        </authorList>
    </citation>
    <scope>IDENTIFICATION</scope>
</reference>
<dbReference type="AlphaFoldDB" id="A0A5K3FIN4"/>
<evidence type="ECO:0000313" key="3">
    <source>
        <dbReference type="WBParaSite" id="MCU_008722-RA"/>
    </source>
</evidence>
<dbReference type="SUPFAM" id="SSF55797">
    <property type="entry name" value="PR-1-like"/>
    <property type="match status" value="1"/>
</dbReference>
<name>A0A5K3FIN4_MESCO</name>
<accession>A0A5K3FIN4</accession>
<feature type="chain" id="PRO_5024361750" evidence="1">
    <location>
        <begin position="25"/>
        <end position="212"/>
    </location>
</feature>
<sequence>MHLCVNGSMKKVLYLAALIWIVSGQVPTVEERTRIMELLTEVRESVDPPASNMMMLTYSSELESIAKDWIANCSVLAPDPRYLPENVSATQSFDYVFRPSFESMVTATATAVGCSQRHCFNRTEHLPAMYYTTCLYKPVKIIITERPYNQGNSCSACPESFTCQRKQCVNISSVVTTSPSTTTSSSATLSPIILVNFSILLLCFITQSLCLR</sequence>
<dbReference type="InterPro" id="IPR035940">
    <property type="entry name" value="CAP_sf"/>
</dbReference>
<dbReference type="Gene3D" id="3.40.33.10">
    <property type="entry name" value="CAP"/>
    <property type="match status" value="2"/>
</dbReference>
<feature type="signal peptide" evidence="1">
    <location>
        <begin position="1"/>
        <end position="24"/>
    </location>
</feature>
<dbReference type="InterPro" id="IPR014044">
    <property type="entry name" value="CAP_dom"/>
</dbReference>
<protein>
    <submittedName>
        <fullName evidence="3">SCP domain-containing protein</fullName>
    </submittedName>
</protein>
<organism evidence="3">
    <name type="scientific">Mesocestoides corti</name>
    <name type="common">Flatworm</name>
    <dbReference type="NCBI Taxonomy" id="53468"/>
    <lineage>
        <taxon>Eukaryota</taxon>
        <taxon>Metazoa</taxon>
        <taxon>Spiralia</taxon>
        <taxon>Lophotrochozoa</taxon>
        <taxon>Platyhelminthes</taxon>
        <taxon>Cestoda</taxon>
        <taxon>Eucestoda</taxon>
        <taxon>Cyclophyllidea</taxon>
        <taxon>Mesocestoididae</taxon>
        <taxon>Mesocestoides</taxon>
    </lineage>
</organism>
<feature type="domain" description="SCP" evidence="2">
    <location>
        <begin position="30"/>
        <end position="144"/>
    </location>
</feature>
<evidence type="ECO:0000259" key="2">
    <source>
        <dbReference type="SMART" id="SM00198"/>
    </source>
</evidence>
<dbReference type="SMART" id="SM00198">
    <property type="entry name" value="SCP"/>
    <property type="match status" value="1"/>
</dbReference>
<proteinExistence type="predicted"/>
<keyword evidence="1" id="KW-0732">Signal</keyword>
<evidence type="ECO:0000256" key="1">
    <source>
        <dbReference type="SAM" id="SignalP"/>
    </source>
</evidence>
<dbReference type="WBParaSite" id="MCU_008722-RA">
    <property type="protein sequence ID" value="MCU_008722-RA"/>
    <property type="gene ID" value="MCU_008722"/>
</dbReference>